<reference evidence="1" key="1">
    <citation type="journal article" date="2015" name="Nature">
        <title>Complex archaea that bridge the gap between prokaryotes and eukaryotes.</title>
        <authorList>
            <person name="Spang A."/>
            <person name="Saw J.H."/>
            <person name="Jorgensen S.L."/>
            <person name="Zaremba-Niedzwiedzka K."/>
            <person name="Martijn J."/>
            <person name="Lind A.E."/>
            <person name="van Eijk R."/>
            <person name="Schleper C."/>
            <person name="Guy L."/>
            <person name="Ettema T.J."/>
        </authorList>
    </citation>
    <scope>NUCLEOTIDE SEQUENCE</scope>
</reference>
<comment type="caution">
    <text evidence="1">The sequence shown here is derived from an EMBL/GenBank/DDBJ whole genome shotgun (WGS) entry which is preliminary data.</text>
</comment>
<gene>
    <name evidence="1" type="ORF">LCGC14_1030000</name>
</gene>
<feature type="non-terminal residue" evidence="1">
    <location>
        <position position="354"/>
    </location>
</feature>
<dbReference type="EMBL" id="LAZR01004174">
    <property type="protein sequence ID" value="KKN11096.1"/>
    <property type="molecule type" value="Genomic_DNA"/>
</dbReference>
<protein>
    <submittedName>
        <fullName evidence="1">Uncharacterized protein</fullName>
    </submittedName>
</protein>
<name>A0A0F9QCY8_9ZZZZ</name>
<sequence>MLAIFLLLPAAAEAAVVIEEVETAAADYATEITILDVDISGINRALVVAVLLNDNDDQRVLSVILDEDGPNHTPLTWLDNAFGDYQDDGYCVIYGLVDPPVGKFIVKIKLNPSAGGGRTQSGEGLIAGAWSLTGVDQANPFRTAVGNEGTGTMKVTVSSAIGDMILAAGFVEGYYSNDSEWCEGEAGKEDWDLVDGPLEYDMSVGQSKAGAATSTTFNWTYDSFSGKWVTIGVAVRPAGTTIGDGTSPASKDAAPDSTNNAVDAFTLSTNSVGTIDTVTALEVTLTGTAADVAASGVKIYEDNGGTANEWDATDTLKGTASFSGTTASVTVSIPVTSTATQYLVTYDIAAGATV</sequence>
<organism evidence="1">
    <name type="scientific">marine sediment metagenome</name>
    <dbReference type="NCBI Taxonomy" id="412755"/>
    <lineage>
        <taxon>unclassified sequences</taxon>
        <taxon>metagenomes</taxon>
        <taxon>ecological metagenomes</taxon>
    </lineage>
</organism>
<dbReference type="AlphaFoldDB" id="A0A0F9QCY8"/>
<proteinExistence type="predicted"/>
<evidence type="ECO:0000313" key="1">
    <source>
        <dbReference type="EMBL" id="KKN11096.1"/>
    </source>
</evidence>
<accession>A0A0F9QCY8</accession>